<dbReference type="OrthoDB" id="227003at2"/>
<evidence type="ECO:0000256" key="1">
    <source>
        <dbReference type="SAM" id="Coils"/>
    </source>
</evidence>
<dbReference type="SUPFAM" id="SSF82689">
    <property type="entry name" value="Mechanosensitive channel protein MscS (YggB), C-terminal domain"/>
    <property type="match status" value="1"/>
</dbReference>
<dbReference type="EMBL" id="FMXO01000010">
    <property type="protein sequence ID" value="SDB40409.1"/>
    <property type="molecule type" value="Genomic_DNA"/>
</dbReference>
<evidence type="ECO:0000313" key="4">
    <source>
        <dbReference type="Proteomes" id="UP000198771"/>
    </source>
</evidence>
<evidence type="ECO:0008006" key="5">
    <source>
        <dbReference type="Google" id="ProtNLM"/>
    </source>
</evidence>
<sequence length="604" mass="67807">MTILKALHPFRLLLLLTLTLFFIVGFQAVAEVRENSGAVLNETLVQPAPAVPAEEPAVNQNLEVRLETVRAQLAGIARSIDERRNHLNELRLQAADAQTASERAELEADIVELERLILASRITFESIATGGIDSNIFKDEPDAPFNWQQELFDIIEPFLEQIKGFTEAPRTIERLNRQIAQDRARLNVVERALANIANVSAAVEDKQLLQRLQALEKSWLQRRSDLLLEIELLNFQLRELREEQDTFWSMLHQGLLSFVHGRGLILLLAIVATGGIWFLLQTLPKVIQRGKENQPPVKRKPYARLMTVGYQVFSVLAALCVLLLVLYVSGDWLLLGFAMIILVLIAVGSRTYLPRFMTEVRMLLDMGPVREGERILLNGVPWEIKNLNMYSTLVNPELQGGILRRPLAELSGMVSRPDEPDEPWFPTRQGEFVMLADGTYGQVLLQTPEVVQVKHVGSVRTFSTGSFLGSSPRNLSRNGFGFAVTFGIDYQHQAICLDEVPGVFEAAVTQALRRSFDESLESVLVDFKEAGSSSLDYLIYVMMRGSAAGSYWAVGRIIQQACVQVCNERGWVIPFNQLTVHQGEGFETLRTAQTNQAEPFDRNS</sequence>
<evidence type="ECO:0000256" key="2">
    <source>
        <dbReference type="SAM" id="Phobius"/>
    </source>
</evidence>
<dbReference type="InterPro" id="IPR011066">
    <property type="entry name" value="MscS_channel_C_sf"/>
</dbReference>
<dbReference type="STRING" id="617002.SAMN05660653_01938"/>
<proteinExistence type="predicted"/>
<feature type="coiled-coil region" evidence="1">
    <location>
        <begin position="80"/>
        <end position="114"/>
    </location>
</feature>
<organism evidence="3 4">
    <name type="scientific">Desulfonatronum thiosulfatophilum</name>
    <dbReference type="NCBI Taxonomy" id="617002"/>
    <lineage>
        <taxon>Bacteria</taxon>
        <taxon>Pseudomonadati</taxon>
        <taxon>Thermodesulfobacteriota</taxon>
        <taxon>Desulfovibrionia</taxon>
        <taxon>Desulfovibrionales</taxon>
        <taxon>Desulfonatronaceae</taxon>
        <taxon>Desulfonatronum</taxon>
    </lineage>
</organism>
<feature type="transmembrane region" description="Helical" evidence="2">
    <location>
        <begin position="259"/>
        <end position="280"/>
    </location>
</feature>
<keyword evidence="1" id="KW-0175">Coiled coil</keyword>
<keyword evidence="2" id="KW-0812">Transmembrane</keyword>
<reference evidence="3 4" key="1">
    <citation type="submission" date="2016-10" db="EMBL/GenBank/DDBJ databases">
        <authorList>
            <person name="de Groot N.N."/>
        </authorList>
    </citation>
    <scope>NUCLEOTIDE SEQUENCE [LARGE SCALE GENOMIC DNA]</scope>
    <source>
        <strain evidence="3 4">ASO4-2</strain>
    </source>
</reference>
<dbReference type="AlphaFoldDB" id="A0A1G6D5R5"/>
<feature type="transmembrane region" description="Helical" evidence="2">
    <location>
        <begin position="301"/>
        <end position="326"/>
    </location>
</feature>
<name>A0A1G6D5R5_9BACT</name>
<keyword evidence="2" id="KW-0472">Membrane</keyword>
<evidence type="ECO:0000313" key="3">
    <source>
        <dbReference type="EMBL" id="SDB40409.1"/>
    </source>
</evidence>
<gene>
    <name evidence="3" type="ORF">SAMN05660653_01938</name>
</gene>
<dbReference type="RefSeq" id="WP_092120707.1">
    <property type="nucleotide sequence ID" value="NZ_FMXO01000010.1"/>
</dbReference>
<keyword evidence="2" id="KW-1133">Transmembrane helix</keyword>
<feature type="transmembrane region" description="Helical" evidence="2">
    <location>
        <begin position="332"/>
        <end position="353"/>
    </location>
</feature>
<keyword evidence="4" id="KW-1185">Reference proteome</keyword>
<protein>
    <recommendedName>
        <fullName evidence="5">Mechanosensitive ion channel</fullName>
    </recommendedName>
</protein>
<accession>A0A1G6D5R5</accession>
<dbReference type="Proteomes" id="UP000198771">
    <property type="component" value="Unassembled WGS sequence"/>
</dbReference>
<dbReference type="GO" id="GO:0016020">
    <property type="term" value="C:membrane"/>
    <property type="evidence" value="ECO:0007669"/>
    <property type="project" value="InterPro"/>
</dbReference>